<dbReference type="EMBL" id="DQAY01000026">
    <property type="protein sequence ID" value="HCO22323.1"/>
    <property type="molecule type" value="Genomic_DNA"/>
</dbReference>
<feature type="domain" description="Transposase DDE" evidence="1">
    <location>
        <begin position="2"/>
        <end position="51"/>
    </location>
</feature>
<evidence type="ECO:0000259" key="1">
    <source>
        <dbReference type="Pfam" id="PF13751"/>
    </source>
</evidence>
<dbReference type="AlphaFoldDB" id="A0A3D3R0F9"/>
<sequence>MKRRKRCSAVEPKIGHLKSDNRMGRCFLRGLMGDEFNAVLAAAGSNLKKLLRAITSALILWLWSGDKARFGEMHSNQRLAPAPV</sequence>
<proteinExistence type="predicted"/>
<name>A0A3D3R0F9_9PLAN</name>
<dbReference type="InterPro" id="IPR025668">
    <property type="entry name" value="Tnp_DDE_dom"/>
</dbReference>
<comment type="caution">
    <text evidence="2">The sequence shown here is derived from an EMBL/GenBank/DDBJ whole genome shotgun (WGS) entry which is preliminary data.</text>
</comment>
<organism evidence="2 3">
    <name type="scientific">Gimesia maris</name>
    <dbReference type="NCBI Taxonomy" id="122"/>
    <lineage>
        <taxon>Bacteria</taxon>
        <taxon>Pseudomonadati</taxon>
        <taxon>Planctomycetota</taxon>
        <taxon>Planctomycetia</taxon>
        <taxon>Planctomycetales</taxon>
        <taxon>Planctomycetaceae</taxon>
        <taxon>Gimesia</taxon>
    </lineage>
</organism>
<protein>
    <recommendedName>
        <fullName evidence="1">Transposase DDE domain-containing protein</fullName>
    </recommendedName>
</protein>
<dbReference type="PANTHER" id="PTHR33803">
    <property type="entry name" value="IS1478 TRANSPOSASE"/>
    <property type="match status" value="1"/>
</dbReference>
<reference evidence="2 3" key="1">
    <citation type="journal article" date="2018" name="Nat. Biotechnol.">
        <title>A standardized bacterial taxonomy based on genome phylogeny substantially revises the tree of life.</title>
        <authorList>
            <person name="Parks D.H."/>
            <person name="Chuvochina M."/>
            <person name="Waite D.W."/>
            <person name="Rinke C."/>
            <person name="Skarshewski A."/>
            <person name="Chaumeil P.A."/>
            <person name="Hugenholtz P."/>
        </authorList>
    </citation>
    <scope>NUCLEOTIDE SEQUENCE [LARGE SCALE GENOMIC DNA]</scope>
    <source>
        <strain evidence="2">UBA9375</strain>
    </source>
</reference>
<evidence type="ECO:0000313" key="2">
    <source>
        <dbReference type="EMBL" id="HCO22323.1"/>
    </source>
</evidence>
<accession>A0A3D3R0F9</accession>
<dbReference type="Pfam" id="PF13751">
    <property type="entry name" value="DDE_Tnp_1_6"/>
    <property type="match status" value="1"/>
</dbReference>
<evidence type="ECO:0000313" key="3">
    <source>
        <dbReference type="Proteomes" id="UP000263642"/>
    </source>
</evidence>
<dbReference type="Proteomes" id="UP000263642">
    <property type="component" value="Unassembled WGS sequence"/>
</dbReference>
<dbReference type="PANTHER" id="PTHR33803:SF3">
    <property type="entry name" value="BLL1974 PROTEIN"/>
    <property type="match status" value="1"/>
</dbReference>
<gene>
    <name evidence="2" type="ORF">DIT97_04405</name>
</gene>